<dbReference type="Gene3D" id="1.10.8.930">
    <property type="entry name" value="Protein of unknown function DUF1465"/>
    <property type="match status" value="1"/>
</dbReference>
<evidence type="ECO:0000313" key="1">
    <source>
        <dbReference type="EMBL" id="MET3589265.1"/>
    </source>
</evidence>
<reference evidence="1 2" key="1">
    <citation type="submission" date="2024-06" db="EMBL/GenBank/DDBJ databases">
        <title>Genomic Encyclopedia of Type Strains, Phase IV (KMG-IV): sequencing the most valuable type-strain genomes for metagenomic binning, comparative biology and taxonomic classification.</title>
        <authorList>
            <person name="Goeker M."/>
        </authorList>
    </citation>
    <scope>NUCLEOTIDE SEQUENCE [LARGE SCALE GENOMIC DNA]</scope>
    <source>
        <strain evidence="1 2">DSM 23649</strain>
    </source>
</reference>
<dbReference type="InterPro" id="IPR010848">
    <property type="entry name" value="DUF1465"/>
</dbReference>
<dbReference type="RefSeq" id="WP_354188641.1">
    <property type="nucleotide sequence ID" value="NZ_JBEPLI010000001.1"/>
</dbReference>
<keyword evidence="2" id="KW-1185">Reference proteome</keyword>
<comment type="caution">
    <text evidence="1">The sequence shown here is derived from an EMBL/GenBank/DDBJ whole genome shotgun (WGS) entry which is preliminary data.</text>
</comment>
<dbReference type="InterPro" id="IPR038301">
    <property type="entry name" value="AraC-like_sf"/>
</dbReference>
<protein>
    <submittedName>
        <fullName evidence="1">Regulator of CtrA degradation</fullName>
    </submittedName>
</protein>
<dbReference type="Proteomes" id="UP001549086">
    <property type="component" value="Unassembled WGS sequence"/>
</dbReference>
<proteinExistence type="predicted"/>
<accession>A0ABV2HFH9</accession>
<dbReference type="Pfam" id="PF07323">
    <property type="entry name" value="DUF1465"/>
    <property type="match status" value="1"/>
</dbReference>
<evidence type="ECO:0000313" key="2">
    <source>
        <dbReference type="Proteomes" id="UP001549086"/>
    </source>
</evidence>
<dbReference type="EMBL" id="JBEPLI010000001">
    <property type="protein sequence ID" value="MET3589265.1"/>
    <property type="molecule type" value="Genomic_DNA"/>
</dbReference>
<name>A0ABV2HFH9_9HYPH</name>
<gene>
    <name evidence="1" type="ORF">ABID23_000335</name>
</gene>
<organism evidence="1 2">
    <name type="scientific">Bartonella silvatica</name>
    <dbReference type="NCBI Taxonomy" id="357760"/>
    <lineage>
        <taxon>Bacteria</taxon>
        <taxon>Pseudomonadati</taxon>
        <taxon>Pseudomonadota</taxon>
        <taxon>Alphaproteobacteria</taxon>
        <taxon>Hyphomicrobiales</taxon>
        <taxon>Bartonellaceae</taxon>
        <taxon>Bartonella</taxon>
    </lineage>
</organism>
<sequence length="175" mass="20268">MSAHKRPYDEPIVMIEHSAFENAFNRLYEETMSLIEETATYIDTQGKLAARSLSTEVSAIYAKEAMYLSTRLMQVASQLLLLRAEREGEMLPEQIQKEIAKVSLHTPTLELESDHWQELPEVFRHFVARSLRLEARMQYMRNMHIAKEGEVAQPLEEENPVGKQIELLKTAFGRF</sequence>